<feature type="compositionally biased region" description="Basic and acidic residues" evidence="2">
    <location>
        <begin position="1303"/>
        <end position="1318"/>
    </location>
</feature>
<evidence type="ECO:0000313" key="5">
    <source>
        <dbReference type="EMBL" id="KAL2813987.1"/>
    </source>
</evidence>
<evidence type="ECO:0000256" key="1">
    <source>
        <dbReference type="SAM" id="Coils"/>
    </source>
</evidence>
<feature type="compositionally biased region" description="Pro residues" evidence="2">
    <location>
        <begin position="126"/>
        <end position="139"/>
    </location>
</feature>
<feature type="compositionally biased region" description="Low complexity" evidence="2">
    <location>
        <begin position="1320"/>
        <end position="1332"/>
    </location>
</feature>
<name>A0ABR4HGU2_9EURO</name>
<dbReference type="InterPro" id="IPR023394">
    <property type="entry name" value="Sec7_C_sf"/>
</dbReference>
<feature type="compositionally biased region" description="Polar residues" evidence="2">
    <location>
        <begin position="354"/>
        <end position="368"/>
    </location>
</feature>
<feature type="region of interest" description="Disordered" evidence="2">
    <location>
        <begin position="14"/>
        <end position="75"/>
    </location>
</feature>
<accession>A0ABR4HGU2</accession>
<feature type="coiled-coil region" evidence="1">
    <location>
        <begin position="918"/>
        <end position="945"/>
    </location>
</feature>
<feature type="compositionally biased region" description="Polar residues" evidence="2">
    <location>
        <begin position="424"/>
        <end position="438"/>
    </location>
</feature>
<feature type="region of interest" description="Disordered" evidence="2">
    <location>
        <begin position="997"/>
        <end position="1376"/>
    </location>
</feature>
<evidence type="ECO:0000256" key="2">
    <source>
        <dbReference type="SAM" id="MobiDB-lite"/>
    </source>
</evidence>
<feature type="domain" description="PH" evidence="3">
    <location>
        <begin position="730"/>
        <end position="858"/>
    </location>
</feature>
<feature type="compositionally biased region" description="Polar residues" evidence="2">
    <location>
        <begin position="1016"/>
        <end position="1028"/>
    </location>
</feature>
<feature type="compositionally biased region" description="Low complexity" evidence="2">
    <location>
        <begin position="401"/>
        <end position="413"/>
    </location>
</feature>
<sequence>MHWKGLRLGALYDSESKRHLAEPQLQSRHSEQLSRPTQSTSNLAPRNSESSPRSPTFAGDDDDHGEGGGYKGIFAGNTSLKAKIPNALQTSRDHLHLRGNRFSLMRLRHASDPQLSKSYAKGEPDPQTPPVPNIPPPPTIITTAPTSHELDQPVKRKNKIRILSDSRKLSMEALPEQQTVSSDTPKNNSRDSTGSQSADPSLATSRISSEEPGRLSTTSIRSAGRDRPNGSHRSSVVDIRYSESSRSDQSTGENALSRTTSPGGTSSGTRRFRMPRLKRNRGPLFPLPPKPTGSPFGGDGSATGLTQSRSVPDGPTRSSDASDGHDHISPLPSPSRSSAGLSASRPPLSRKDSSNSANSVHSTPSVRNSRNRGLLTNRARSSTLDSVTNMRDSEPSPPLPSSGRTSFSTTGRKSFGDIFGISQRLRQNSEPSSMRNNGSPGGTKAASTPLTKVQSYPEREESDTPATYLTRLEETVPKSTIAGILSHSGEDFYKNALRKFMRGFAYFGDPIDMAIRKLLMEVELPKETQQIDRFLQSFADRYHECNPGIFASTDQAYFIAFSILILHTDVFNKNNKRKMQKADYVKNTRGEGVAEDILECFYENISYTPFIRIEDSNMSTRHLAKPRKALFRVPSTEHLSRAAREPVDPYALIMDGKLDSLRPSFKEVMNLEDPYGCNPTTGPSDIDSLHEAFAQSGILQIISARSRPDAFMPASMINPADSNPGLVDIKVAKVGLLWRKDSKKKRARSPWQEWGALLTMSHLYFFKDANWVKSLMAQRDAHQREGRRRAVVFRPPLTNFNPDAMMSTYHAVALLDSSYKKHKHAFLFVRPNSLEEVFLANNEADMNDWLAKLNYAAAFRTTGVGAKPLIVNKYDAQRNRMSRRPSFRSDISHISGDKEPTSPGSTVGVMDELMIARKKLMQQKIKEANEALFSTQRQLDDILRNARHLQILTPVHFRAREQLIMAAGRIAAKLKWVRQDIWRTRCHREVLVRDLGGEDGQLRPSPEPQRLRLQIPASTSSLPDSGSAVSPRADKPASPIPKSPAAPSEKPASVYQVSSPSSSANGVRRPSLATSVTSPDLIFRGGRPPSIDNGKDRTNSVSPNPPNGLEREPSVLSSGSKMDVASLASKTSKLTLPGSFDDGEERLLREAGLLDATSSPSRKGSVAVESVDSESRKDDTQDGSQSDRMSRVRHSFHRTLRDSSSGHHGNHPRSRKRDSAQSAAALEDSQTGEGGLSRKGGSFTVHGKKASIVTFGSDWQNMPPEERLKLRKPTPSEEPRASDTDLISGGSSVRSGLRASMDLPRRVSEEMNDDKLDTRSVLSESALSAALSHGGPISSSTVTSDARPSAPAQEKAVDPPQPSTIPQSPPEQAVNA</sequence>
<feature type="compositionally biased region" description="Polar residues" evidence="2">
    <location>
        <begin position="378"/>
        <end position="390"/>
    </location>
</feature>
<evidence type="ECO:0000259" key="4">
    <source>
        <dbReference type="PROSITE" id="PS50190"/>
    </source>
</evidence>
<feature type="compositionally biased region" description="Low complexity" evidence="2">
    <location>
        <begin position="1045"/>
        <end position="1064"/>
    </location>
</feature>
<evidence type="ECO:0000259" key="3">
    <source>
        <dbReference type="PROSITE" id="PS50003"/>
    </source>
</evidence>
<feature type="compositionally biased region" description="Basic and acidic residues" evidence="2">
    <location>
        <begin position="1264"/>
        <end position="1283"/>
    </location>
</feature>
<dbReference type="PANTHER" id="PTHR10663:SF405">
    <property type="entry name" value="ARF GUANINE NUCLEOTIDE EXCHANGE FACTOR SYT1"/>
    <property type="match status" value="1"/>
</dbReference>
<dbReference type="PROSITE" id="PS50003">
    <property type="entry name" value="PH_DOMAIN"/>
    <property type="match status" value="1"/>
</dbReference>
<feature type="compositionally biased region" description="Polar residues" evidence="2">
    <location>
        <begin position="1337"/>
        <end position="1346"/>
    </location>
</feature>
<dbReference type="Pfam" id="PF01369">
    <property type="entry name" value="Sec7"/>
    <property type="match status" value="1"/>
</dbReference>
<dbReference type="Gene3D" id="1.10.1000.11">
    <property type="entry name" value="Arf Nucleotide-binding Site Opener,domain 2"/>
    <property type="match status" value="1"/>
</dbReference>
<feature type="compositionally biased region" description="Pro residues" evidence="2">
    <location>
        <begin position="1359"/>
        <end position="1369"/>
    </location>
</feature>
<feature type="domain" description="SEC7" evidence="4">
    <location>
        <begin position="450"/>
        <end position="608"/>
    </location>
</feature>
<dbReference type="SUPFAM" id="SSF50729">
    <property type="entry name" value="PH domain-like"/>
    <property type="match status" value="1"/>
</dbReference>
<dbReference type="Proteomes" id="UP001610334">
    <property type="component" value="Unassembled WGS sequence"/>
</dbReference>
<dbReference type="InterPro" id="IPR001849">
    <property type="entry name" value="PH_domain"/>
</dbReference>
<keyword evidence="6" id="KW-1185">Reference proteome</keyword>
<dbReference type="Gene3D" id="2.30.29.30">
    <property type="entry name" value="Pleckstrin-homology domain (PH domain)/Phosphotyrosine-binding domain (PTB)"/>
    <property type="match status" value="1"/>
</dbReference>
<dbReference type="InterPro" id="IPR000904">
    <property type="entry name" value="Sec7_dom"/>
</dbReference>
<proteinExistence type="predicted"/>
<evidence type="ECO:0008006" key="7">
    <source>
        <dbReference type="Google" id="ProtNLM"/>
    </source>
</evidence>
<reference evidence="5 6" key="1">
    <citation type="submission" date="2024-07" db="EMBL/GenBank/DDBJ databases">
        <title>Section-level genome sequencing and comparative genomics of Aspergillus sections Usti and Cavernicolus.</title>
        <authorList>
            <consortium name="Lawrence Berkeley National Laboratory"/>
            <person name="Nybo J.L."/>
            <person name="Vesth T.C."/>
            <person name="Theobald S."/>
            <person name="Frisvad J.C."/>
            <person name="Larsen T.O."/>
            <person name="Kjaerboelling I."/>
            <person name="Rothschild-Mancinelli K."/>
            <person name="Lyhne E.K."/>
            <person name="Kogle M.E."/>
            <person name="Barry K."/>
            <person name="Clum A."/>
            <person name="Na H."/>
            <person name="Ledsgaard L."/>
            <person name="Lin J."/>
            <person name="Lipzen A."/>
            <person name="Kuo A."/>
            <person name="Riley R."/>
            <person name="Mondo S."/>
            <person name="Labutti K."/>
            <person name="Haridas S."/>
            <person name="Pangalinan J."/>
            <person name="Salamov A.A."/>
            <person name="Simmons B.A."/>
            <person name="Magnuson J.K."/>
            <person name="Chen J."/>
            <person name="Drula E."/>
            <person name="Henrissat B."/>
            <person name="Wiebenga A."/>
            <person name="Lubbers R.J."/>
            <person name="Gomes A.C."/>
            <person name="Makela M.R."/>
            <person name="Stajich J."/>
            <person name="Grigoriev I.V."/>
            <person name="Mortensen U.H."/>
            <person name="De Vries R.P."/>
            <person name="Baker S.E."/>
            <person name="Andersen M.R."/>
        </authorList>
    </citation>
    <scope>NUCLEOTIDE SEQUENCE [LARGE SCALE GENOMIC DNA]</scope>
    <source>
        <strain evidence="5 6">CBS 588.65</strain>
    </source>
</reference>
<feature type="compositionally biased region" description="Low complexity" evidence="2">
    <location>
        <begin position="334"/>
        <end position="347"/>
    </location>
</feature>
<dbReference type="InterPro" id="IPR041681">
    <property type="entry name" value="PH_9"/>
</dbReference>
<dbReference type="SMART" id="SM00222">
    <property type="entry name" value="Sec7"/>
    <property type="match status" value="1"/>
</dbReference>
<feature type="compositionally biased region" description="Basic residues" evidence="2">
    <location>
        <begin position="270"/>
        <end position="281"/>
    </location>
</feature>
<evidence type="ECO:0000313" key="6">
    <source>
        <dbReference type="Proteomes" id="UP001610334"/>
    </source>
</evidence>
<dbReference type="PROSITE" id="PS50190">
    <property type="entry name" value="SEC7"/>
    <property type="match status" value="1"/>
</dbReference>
<feature type="compositionally biased region" description="Polar residues" evidence="2">
    <location>
        <begin position="247"/>
        <end position="256"/>
    </location>
</feature>
<dbReference type="EMBL" id="JBFXLT010000036">
    <property type="protein sequence ID" value="KAL2813987.1"/>
    <property type="molecule type" value="Genomic_DNA"/>
</dbReference>
<dbReference type="InterPro" id="IPR011993">
    <property type="entry name" value="PH-like_dom_sf"/>
</dbReference>
<feature type="compositionally biased region" description="Low complexity" evidence="2">
    <location>
        <begin position="257"/>
        <end position="269"/>
    </location>
</feature>
<dbReference type="Pfam" id="PF15410">
    <property type="entry name" value="PH_9"/>
    <property type="match status" value="1"/>
</dbReference>
<dbReference type="PANTHER" id="PTHR10663">
    <property type="entry name" value="GUANYL-NUCLEOTIDE EXCHANGE FACTOR"/>
    <property type="match status" value="1"/>
</dbReference>
<organism evidence="5 6">
    <name type="scientific">Aspergillus granulosus</name>
    <dbReference type="NCBI Taxonomy" id="176169"/>
    <lineage>
        <taxon>Eukaryota</taxon>
        <taxon>Fungi</taxon>
        <taxon>Dikarya</taxon>
        <taxon>Ascomycota</taxon>
        <taxon>Pezizomycotina</taxon>
        <taxon>Eurotiomycetes</taxon>
        <taxon>Eurotiomycetidae</taxon>
        <taxon>Eurotiales</taxon>
        <taxon>Aspergillaceae</taxon>
        <taxon>Aspergillus</taxon>
        <taxon>Aspergillus subgen. Nidulantes</taxon>
    </lineage>
</organism>
<feature type="compositionally biased region" description="Polar residues" evidence="2">
    <location>
        <begin position="303"/>
        <end position="319"/>
    </location>
</feature>
<keyword evidence="1" id="KW-0175">Coiled coil</keyword>
<protein>
    <recommendedName>
        <fullName evidence="7">Guanyl-nucleotide exchange factor</fullName>
    </recommendedName>
</protein>
<dbReference type="CDD" id="cd00171">
    <property type="entry name" value="Sec7"/>
    <property type="match status" value="1"/>
</dbReference>
<comment type="caution">
    <text evidence="5">The sequence shown here is derived from an EMBL/GenBank/DDBJ whole genome shotgun (WGS) entry which is preliminary data.</text>
</comment>
<feature type="compositionally biased region" description="Polar residues" evidence="2">
    <location>
        <begin position="33"/>
        <end position="54"/>
    </location>
</feature>
<feature type="compositionally biased region" description="Polar residues" evidence="2">
    <location>
        <begin position="176"/>
        <end position="207"/>
    </location>
</feature>
<gene>
    <name evidence="5" type="ORF">BJX63DRAFT_206794</name>
</gene>
<dbReference type="SUPFAM" id="SSF48425">
    <property type="entry name" value="Sec7 domain"/>
    <property type="match status" value="1"/>
</dbReference>
<dbReference type="InterPro" id="IPR035999">
    <property type="entry name" value="Sec7_dom_sf"/>
</dbReference>
<feature type="region of interest" description="Disordered" evidence="2">
    <location>
        <begin position="113"/>
        <end position="465"/>
    </location>
</feature>
<feature type="compositionally biased region" description="Polar residues" evidence="2">
    <location>
        <begin position="445"/>
        <end position="454"/>
    </location>
</feature>